<gene>
    <name evidence="3" type="ORF">GKC89_01490</name>
</gene>
<comment type="caution">
    <text evidence="3">The sequence shown here is derived from an EMBL/GenBank/DDBJ whole genome shotgun (WGS) entry which is preliminary data.</text>
</comment>
<dbReference type="SUPFAM" id="SSF158499">
    <property type="entry name" value="DnaD domain-like"/>
    <property type="match status" value="1"/>
</dbReference>
<protein>
    <submittedName>
        <fullName evidence="3">DnaD domain protein</fullName>
    </submittedName>
</protein>
<evidence type="ECO:0000313" key="3">
    <source>
        <dbReference type="EMBL" id="MSA67811.1"/>
    </source>
</evidence>
<accession>A0A6A8H162</accession>
<comment type="similarity">
    <text evidence="1">Belongs to the DnaB/DnaD family.</text>
</comment>
<sequence length="297" mass="34376">MRVEKMKRSGFTIINNGVLNNTQLSWKAKGLFAYLWSQSDSWDFYEVEVLKHSTDGRASLRAGLKELEEHGYLKRYRNRDDKGILRESKWILSEQPMFDFPKLDKPTLDYPTLDNRTLTNTNQNNTNLNNTNLNEDAAVEPNVVNIEDQPKEQTTDCGGFAKVVDFYKTNFGMLNSYMAEELRQMYDEWSSQSEEPGGIIIKAMQIALSKNVRNWKFVCGVLRQWEGKARTLADAETLEVEHKNRQCRQREARIVGADVKRNSEELDRLAKEQNAGIDMDAELAEIKRLKYEMGMQV</sequence>
<dbReference type="NCBIfam" id="TIGR01446">
    <property type="entry name" value="DnaD_dom"/>
    <property type="match status" value="1"/>
</dbReference>
<dbReference type="PANTHER" id="PTHR37293:SF9">
    <property type="entry name" value="PHI ETA ORF 22-LIKE PROTEIN"/>
    <property type="match status" value="1"/>
</dbReference>
<dbReference type="PANTHER" id="PTHR37293">
    <property type="entry name" value="PHAGE REPLICATION PROTEIN-RELATED"/>
    <property type="match status" value="1"/>
</dbReference>
<dbReference type="InterPro" id="IPR006343">
    <property type="entry name" value="DnaB/C_C"/>
</dbReference>
<dbReference type="Pfam" id="PF07261">
    <property type="entry name" value="DnaB_2"/>
    <property type="match status" value="1"/>
</dbReference>
<name>A0A6A8H162_9LACO</name>
<dbReference type="Gene3D" id="1.10.10.630">
    <property type="entry name" value="DnaD domain-like"/>
    <property type="match status" value="1"/>
</dbReference>
<dbReference type="InterPro" id="IPR053162">
    <property type="entry name" value="DnaD"/>
</dbReference>
<evidence type="ECO:0000259" key="2">
    <source>
        <dbReference type="Pfam" id="PF07261"/>
    </source>
</evidence>
<dbReference type="InterPro" id="IPR034829">
    <property type="entry name" value="DnaD-like_sf"/>
</dbReference>
<dbReference type="AlphaFoldDB" id="A0A6A8H162"/>
<feature type="domain" description="DnaB/C C-terminal" evidence="2">
    <location>
        <begin position="165"/>
        <end position="232"/>
    </location>
</feature>
<reference evidence="3" key="1">
    <citation type="journal article" date="2019" name="Nat. Med.">
        <title>A library of human gut bacterial isolates paired with longitudinal multiomics data enables mechanistic microbiome research.</title>
        <authorList>
            <person name="Poyet M."/>
            <person name="Groussin M."/>
            <person name="Gibbons S.M."/>
            <person name="Avila-Pacheco J."/>
            <person name="Jiang X."/>
            <person name="Kearney S.M."/>
            <person name="Perrotta A.R."/>
            <person name="Berdy B."/>
            <person name="Zhao S."/>
            <person name="Lieberman T.D."/>
            <person name="Swanson P.K."/>
            <person name="Smith M."/>
            <person name="Roesemann S."/>
            <person name="Alexander J.E."/>
            <person name="Rich S.A."/>
            <person name="Livny J."/>
            <person name="Vlamakis H."/>
            <person name="Clish C."/>
            <person name="Bullock K."/>
            <person name="Deik A."/>
            <person name="Scott J."/>
            <person name="Pierce K.A."/>
            <person name="Xavier R.J."/>
            <person name="Alm E.J."/>
        </authorList>
    </citation>
    <scope>NUCLEOTIDE SEQUENCE</scope>
    <source>
        <strain evidence="3">BIOML-A18</strain>
    </source>
</reference>
<proteinExistence type="inferred from homology"/>
<dbReference type="RefSeq" id="WP_154236498.1">
    <property type="nucleotide sequence ID" value="NZ_WKNS01000002.1"/>
</dbReference>
<organism evidence="3">
    <name type="scientific">Ligilactobacillus ruminis</name>
    <dbReference type="NCBI Taxonomy" id="1623"/>
    <lineage>
        <taxon>Bacteria</taxon>
        <taxon>Bacillati</taxon>
        <taxon>Bacillota</taxon>
        <taxon>Bacilli</taxon>
        <taxon>Lactobacillales</taxon>
        <taxon>Lactobacillaceae</taxon>
        <taxon>Ligilactobacillus</taxon>
    </lineage>
</organism>
<evidence type="ECO:0000256" key="1">
    <source>
        <dbReference type="ARBA" id="ARBA00093462"/>
    </source>
</evidence>
<dbReference type="EMBL" id="WKOD01000002">
    <property type="protein sequence ID" value="MSA67811.1"/>
    <property type="molecule type" value="Genomic_DNA"/>
</dbReference>